<dbReference type="AlphaFoldDB" id="A0A3M8PAQ3"/>
<protein>
    <submittedName>
        <fullName evidence="1">Uncharacterized protein</fullName>
    </submittedName>
</protein>
<evidence type="ECO:0000313" key="1">
    <source>
        <dbReference type="EMBL" id="RNF40767.1"/>
    </source>
</evidence>
<accession>A0A3M8PAQ3</accession>
<sequence>MSEEQYAFYLPVLQKEEDSFTAQTKGDKIFPVSLDKINDLVKELSDFQLDTIELHITGVAKTGSLTELIIGAEGQAGMKLILNKKQQEEEQ</sequence>
<evidence type="ECO:0000313" key="2">
    <source>
        <dbReference type="Proteomes" id="UP000275473"/>
    </source>
</evidence>
<keyword evidence="2" id="KW-1185">Reference proteome</keyword>
<dbReference type="EMBL" id="RIAX01000002">
    <property type="protein sequence ID" value="RNF40767.1"/>
    <property type="molecule type" value="Genomic_DNA"/>
</dbReference>
<dbReference type="OrthoDB" id="2427951at2"/>
<proteinExistence type="predicted"/>
<organism evidence="1 2">
    <name type="scientific">Planococcus salinus</name>
    <dbReference type="NCBI Taxonomy" id="1848460"/>
    <lineage>
        <taxon>Bacteria</taxon>
        <taxon>Bacillati</taxon>
        <taxon>Bacillota</taxon>
        <taxon>Bacilli</taxon>
        <taxon>Bacillales</taxon>
        <taxon>Caryophanaceae</taxon>
        <taxon>Planococcus</taxon>
    </lineage>
</organism>
<reference evidence="1 2" key="1">
    <citation type="journal article" date="2018" name="Int. J. Syst. Evol. Microbiol.">
        <title>Planococcus salinus sp. nov., a moderately halophilic bacterium isolated from a saline-alkali soil.</title>
        <authorList>
            <person name="Gan L."/>
        </authorList>
    </citation>
    <scope>NUCLEOTIDE SEQUENCE [LARGE SCALE GENOMIC DNA]</scope>
    <source>
        <strain evidence="1 2">LCB217</strain>
    </source>
</reference>
<dbReference type="Proteomes" id="UP000275473">
    <property type="component" value="Unassembled WGS sequence"/>
</dbReference>
<name>A0A3M8PAQ3_9BACL</name>
<dbReference type="RefSeq" id="WP_123164467.1">
    <property type="nucleotide sequence ID" value="NZ_RIAX01000002.1"/>
</dbReference>
<gene>
    <name evidence="1" type="ORF">EEX84_03760</name>
</gene>
<comment type="caution">
    <text evidence="1">The sequence shown here is derived from an EMBL/GenBank/DDBJ whole genome shotgun (WGS) entry which is preliminary data.</text>
</comment>